<dbReference type="InterPro" id="IPR001375">
    <property type="entry name" value="Peptidase_S9_cat"/>
</dbReference>
<evidence type="ECO:0000313" key="3">
    <source>
        <dbReference type="EMBL" id="CBH99578.1"/>
    </source>
</evidence>
<dbReference type="Pfam" id="PF00326">
    <property type="entry name" value="Peptidase_S9"/>
    <property type="match status" value="1"/>
</dbReference>
<dbReference type="AlphaFoldDB" id="E6PXB9"/>
<protein>
    <submittedName>
        <fullName evidence="3">Putative Acylaminoacyl-peptidase</fullName>
        <ecNumber evidence="3">3.4.19.1</ecNumber>
    </submittedName>
</protein>
<dbReference type="GO" id="GO:0006508">
    <property type="term" value="P:proteolysis"/>
    <property type="evidence" value="ECO:0007669"/>
    <property type="project" value="InterPro"/>
</dbReference>
<evidence type="ECO:0000256" key="1">
    <source>
        <dbReference type="ARBA" id="ARBA00022801"/>
    </source>
</evidence>
<dbReference type="PANTHER" id="PTHR42776">
    <property type="entry name" value="SERINE PEPTIDASE S9 FAMILY MEMBER"/>
    <property type="match status" value="1"/>
</dbReference>
<dbReference type="EC" id="3.4.19.1" evidence="3"/>
<dbReference type="PANTHER" id="PTHR42776:SF27">
    <property type="entry name" value="DIPEPTIDYL PEPTIDASE FAMILY MEMBER 6"/>
    <property type="match status" value="1"/>
</dbReference>
<keyword evidence="1 3" id="KW-0378">Hydrolase</keyword>
<evidence type="ECO:0000259" key="2">
    <source>
        <dbReference type="Pfam" id="PF00326"/>
    </source>
</evidence>
<name>E6PXB9_9ZZZZ</name>
<organism evidence="3">
    <name type="scientific">mine drainage metagenome</name>
    <dbReference type="NCBI Taxonomy" id="410659"/>
    <lineage>
        <taxon>unclassified sequences</taxon>
        <taxon>metagenomes</taxon>
        <taxon>ecological metagenomes</taxon>
    </lineage>
</organism>
<dbReference type="Gene3D" id="3.40.50.1820">
    <property type="entry name" value="alpha/beta hydrolase"/>
    <property type="match status" value="1"/>
</dbReference>
<dbReference type="GO" id="GO:0004252">
    <property type="term" value="F:serine-type endopeptidase activity"/>
    <property type="evidence" value="ECO:0007669"/>
    <property type="project" value="TreeGrafter"/>
</dbReference>
<dbReference type="EMBL" id="CABN01000033">
    <property type="protein sequence ID" value="CBH99578.1"/>
    <property type="molecule type" value="Genomic_DNA"/>
</dbReference>
<dbReference type="InterPro" id="IPR029058">
    <property type="entry name" value="AB_hydrolase_fold"/>
</dbReference>
<dbReference type="SUPFAM" id="SSF53474">
    <property type="entry name" value="alpha/beta-Hydrolases"/>
    <property type="match status" value="1"/>
</dbReference>
<gene>
    <name evidence="3" type="ORF">CARN3_0516</name>
</gene>
<sequence>MTDAPNDAGDLKPAAKAWLLPVTAPDKPVALAGAPATIRGGVAWSADGSEIAFAAQTPEDAPPGVEELYALRLPTAAAMRGMTNAATVPRRLMAGFDGGLGYGQPVFLADGKVLAPVAQGTRLGAVKLAIEGSSAPEPVVQQTPIMTGLATNPKQTGWVWMAEGSDHPPTLCYATRLGDECTAVGTPALSPKPIETVKTELIHWQNAGLTIEGLLSLPPEARKGHKVPLIVEVHGGPLGAWEDRYDPWVSFLLGYGWAILRPNPRGSSGYGAKFAAANHNDLGGEDFRDIMSGVDEVVQSYSVNPDRMALMGYSYGGEIASFAEGKTDRFKAIISGAPVIDQFSEYGTEHGSWYDRWYYGLPWEHFADAWRQSPLSGAAQARTPFLLLQGQADVTDPLGQSEEMYRALRQMGAPVELVTYPREDHGPLARGIFGYPSPEPWHGFDARQRIVEFLDRNLGTGTGAKQ</sequence>
<reference evidence="3" key="1">
    <citation type="submission" date="2009-10" db="EMBL/GenBank/DDBJ databases">
        <title>Diversity of trophic interactions inside an arsenic-rich microbial ecosystem.</title>
        <authorList>
            <person name="Bertin P.N."/>
            <person name="Heinrich-Salmeron A."/>
            <person name="Pelletier E."/>
            <person name="Goulhen-Chollet F."/>
            <person name="Arsene-Ploetze F."/>
            <person name="Gallien S."/>
            <person name="Calteau A."/>
            <person name="Vallenet D."/>
            <person name="Casiot C."/>
            <person name="Chane-Woon-Ming B."/>
            <person name="Giloteaux L."/>
            <person name="Barakat M."/>
            <person name="Bonnefoy V."/>
            <person name="Bruneel O."/>
            <person name="Chandler M."/>
            <person name="Cleiss J."/>
            <person name="Duran R."/>
            <person name="Elbaz-Poulichet F."/>
            <person name="Fonknechten N."/>
            <person name="Lauga B."/>
            <person name="Mornico D."/>
            <person name="Ortet P."/>
            <person name="Schaeffer C."/>
            <person name="Siguier P."/>
            <person name="Alexander Thil Smith A."/>
            <person name="Van Dorsselaer A."/>
            <person name="Weissenbach J."/>
            <person name="Medigue C."/>
            <person name="Le Paslier D."/>
        </authorList>
    </citation>
    <scope>NUCLEOTIDE SEQUENCE</scope>
</reference>
<feature type="domain" description="Peptidase S9 prolyl oligopeptidase catalytic" evidence="2">
    <location>
        <begin position="251"/>
        <end position="432"/>
    </location>
</feature>
<accession>E6PXB9</accession>
<comment type="caution">
    <text evidence="3">The sequence shown here is derived from an EMBL/GenBank/DDBJ whole genome shotgun (WGS) entry which is preliminary data.</text>
</comment>
<proteinExistence type="predicted"/>
<dbReference type="GO" id="GO:0008242">
    <property type="term" value="F:omega peptidase activity"/>
    <property type="evidence" value="ECO:0007669"/>
    <property type="project" value="UniProtKB-EC"/>
</dbReference>